<dbReference type="Proteomes" id="UP000254764">
    <property type="component" value="Unassembled WGS sequence"/>
</dbReference>
<accession>A0A376ABU1</accession>
<proteinExistence type="predicted"/>
<dbReference type="InterPro" id="IPR043148">
    <property type="entry name" value="TagF_C"/>
</dbReference>
<name>A0A376ABU1_9HYPH</name>
<gene>
    <name evidence="1" type="ORF">RHIZ70_980</name>
</gene>
<evidence type="ECO:0008006" key="3">
    <source>
        <dbReference type="Google" id="ProtNLM"/>
    </source>
</evidence>
<sequence>MLKSIVDYLGVIERKFSRFSLTILLALLGAKAAGRYFIHSPIVRRTQARILWFHEQIRSRKGQDAADAFAFDYLSARPRVQDYSNLLVGTAANRPGTDKVAASLPAIMKTAAKSADASVALVSTLLDRGDIELALKVIAEHMNDARVNSSVDWPSLLLSLTPRPLFETGTPGPGLSSVKDLKPQPSKSRLIIMDEELSPAAIRSLAVGAEKITLLQYRDLYGRIDLSAIQAEIPGCEIIVEHARSRVDRFHQRYFELHQKTLGAAEALSNNFIANTPWLGELVPALKGFGKDLTLDLADKLFFKALRLEGVYRAVRDPSFDRVIVSFGDGFELYRLFYSDATLWRDPRITGCCRSRKIKTVTKFASRVSEMRRHASVGSSAPILAHIASLKESARPDAHHSAPETVRQYLEAASKVSAPTTPSHMPNRQTIAFIAQEGRAYGPTAFQMATHLHARYNVDVILTLGSATGLQKSLASAQKDPFLATAAKGRQPGYLKLAAPAPDRAATKAFSDQFNVVVDDTVKALLWANQHDHAVSSAIDFMLTDGLAQAILNVMGNARAIAALLEQQNYSAIAISPVRTPRNAQFTTLAREAGIPTIAVEPHCLNAAYCRYGTVLSDYAAVYSDYYTEEYDRYFGIPKNRCYPFGSPRILRPLGYDPIASRREARRRIGLHEGDPPVIAVPTQPMPADHILAVWRMIIRAVMALDMPVRVILKTHPEEGSGHVDRYRHVIMEENATQVCFVADVDIKDLLIASELVLTAYSVTALEAVVLERNVAIVGRAGVVYPTEYDKILGIPFCGTEQETKNAILEAMTLGRDAKSGAKDFMAKNPHLFDNSTFDRLTTIIGDVIAKGPEGIRRHEDLPASLFVTAPFQEYLV</sequence>
<dbReference type="SUPFAM" id="SSF53756">
    <property type="entry name" value="UDP-Glycosyltransferase/glycogen phosphorylase"/>
    <property type="match status" value="1"/>
</dbReference>
<keyword evidence="2" id="KW-1185">Reference proteome</keyword>
<protein>
    <recommendedName>
        <fullName evidence="3">UDP-N-acetylglucosamine 2-epimerase domain-containing protein</fullName>
    </recommendedName>
</protein>
<organism evidence="1 2">
    <name type="scientific">Ciceribacter selenitireducens ATCC BAA-1503</name>
    <dbReference type="NCBI Taxonomy" id="1336235"/>
    <lineage>
        <taxon>Bacteria</taxon>
        <taxon>Pseudomonadati</taxon>
        <taxon>Pseudomonadota</taxon>
        <taxon>Alphaproteobacteria</taxon>
        <taxon>Hyphomicrobiales</taxon>
        <taxon>Rhizobiaceae</taxon>
        <taxon>Ciceribacter</taxon>
    </lineage>
</organism>
<evidence type="ECO:0000313" key="1">
    <source>
        <dbReference type="EMBL" id="SSC65272.1"/>
    </source>
</evidence>
<dbReference type="AlphaFoldDB" id="A0A376ABU1"/>
<dbReference type="Gene3D" id="3.40.50.12580">
    <property type="match status" value="1"/>
</dbReference>
<reference evidence="2" key="1">
    <citation type="submission" date="2018-07" db="EMBL/GenBank/DDBJ databases">
        <authorList>
            <person name="Peiro R."/>
            <person name="Begona"/>
            <person name="Cbmso G."/>
            <person name="Lopez M."/>
            <person name="Gonzalez S."/>
        </authorList>
    </citation>
    <scope>NUCLEOTIDE SEQUENCE [LARGE SCALE GENOMIC DNA]</scope>
</reference>
<dbReference type="EMBL" id="UEYP01000001">
    <property type="protein sequence ID" value="SSC65272.1"/>
    <property type="molecule type" value="Genomic_DNA"/>
</dbReference>
<evidence type="ECO:0000313" key="2">
    <source>
        <dbReference type="Proteomes" id="UP000254764"/>
    </source>
</evidence>